<protein>
    <submittedName>
        <fullName evidence="1">Uncharacterized protein</fullName>
    </submittedName>
</protein>
<reference evidence="1" key="1">
    <citation type="journal article" date="2023" name="Mol. Phylogenet. Evol.">
        <title>Genome-scale phylogeny and comparative genomics of the fungal order Sordariales.</title>
        <authorList>
            <person name="Hensen N."/>
            <person name="Bonometti L."/>
            <person name="Westerberg I."/>
            <person name="Brannstrom I.O."/>
            <person name="Guillou S."/>
            <person name="Cros-Aarteil S."/>
            <person name="Calhoun S."/>
            <person name="Haridas S."/>
            <person name="Kuo A."/>
            <person name="Mondo S."/>
            <person name="Pangilinan J."/>
            <person name="Riley R."/>
            <person name="LaButti K."/>
            <person name="Andreopoulos B."/>
            <person name="Lipzen A."/>
            <person name="Chen C."/>
            <person name="Yan M."/>
            <person name="Daum C."/>
            <person name="Ng V."/>
            <person name="Clum A."/>
            <person name="Steindorff A."/>
            <person name="Ohm R.A."/>
            <person name="Martin F."/>
            <person name="Silar P."/>
            <person name="Natvig D.O."/>
            <person name="Lalanne C."/>
            <person name="Gautier V."/>
            <person name="Ament-Velasquez S.L."/>
            <person name="Kruys A."/>
            <person name="Hutchinson M.I."/>
            <person name="Powell A.J."/>
            <person name="Barry K."/>
            <person name="Miller A.N."/>
            <person name="Grigoriev I.V."/>
            <person name="Debuchy R."/>
            <person name="Gladieux P."/>
            <person name="Hiltunen Thoren M."/>
            <person name="Johannesson H."/>
        </authorList>
    </citation>
    <scope>NUCLEOTIDE SEQUENCE</scope>
    <source>
        <strain evidence="1">CBS 315.58</strain>
    </source>
</reference>
<organism evidence="1 2">
    <name type="scientific">Triangularia verruculosa</name>
    <dbReference type="NCBI Taxonomy" id="2587418"/>
    <lineage>
        <taxon>Eukaryota</taxon>
        <taxon>Fungi</taxon>
        <taxon>Dikarya</taxon>
        <taxon>Ascomycota</taxon>
        <taxon>Pezizomycotina</taxon>
        <taxon>Sordariomycetes</taxon>
        <taxon>Sordariomycetidae</taxon>
        <taxon>Sordariales</taxon>
        <taxon>Podosporaceae</taxon>
        <taxon>Triangularia</taxon>
    </lineage>
</organism>
<sequence>MTAINMQSIQTALEGIVSGERKNWDHNLSALPRWIHKLGWLYYSVLLRDQNVMKHGWLAGCQGKRQVYSIPQMPKPVRESHSLASTGLRSFKEVTGNLNAIVERSEIVSNFIERAIIEYREGVVGGFVKPLAAAERQMEKCVVLAEEMATAYNDFAGCLERTMKSSLTGELYVLDSEKREWVKDAALISKFIQVVYYNILTAAASVKKMSELLKPGLRLKDEPLVQLYSEALGARARLRVSRELAKLFTTAADSLAASTERLDCIIQDADRQYRTQLQSDERRWDALLEDQKDYVSDAAKQVCQFLPSLDIDAD</sequence>
<name>A0AAN7AQA7_9PEZI</name>
<dbReference type="EMBL" id="MU864053">
    <property type="protein sequence ID" value="KAK4194557.1"/>
    <property type="molecule type" value="Genomic_DNA"/>
</dbReference>
<accession>A0AAN7AQA7</accession>
<dbReference type="AlphaFoldDB" id="A0AAN7AQA7"/>
<evidence type="ECO:0000313" key="1">
    <source>
        <dbReference type="EMBL" id="KAK4194557.1"/>
    </source>
</evidence>
<gene>
    <name evidence="1" type="ORF">QBC40DRAFT_319055</name>
</gene>
<reference evidence="1" key="2">
    <citation type="submission" date="2023-05" db="EMBL/GenBank/DDBJ databases">
        <authorList>
            <consortium name="Lawrence Berkeley National Laboratory"/>
            <person name="Steindorff A."/>
            <person name="Hensen N."/>
            <person name="Bonometti L."/>
            <person name="Westerberg I."/>
            <person name="Brannstrom I.O."/>
            <person name="Guillou S."/>
            <person name="Cros-Aarteil S."/>
            <person name="Calhoun S."/>
            <person name="Haridas S."/>
            <person name="Kuo A."/>
            <person name="Mondo S."/>
            <person name="Pangilinan J."/>
            <person name="Riley R."/>
            <person name="Labutti K."/>
            <person name="Andreopoulos B."/>
            <person name="Lipzen A."/>
            <person name="Chen C."/>
            <person name="Yanf M."/>
            <person name="Daum C."/>
            <person name="Ng V."/>
            <person name="Clum A."/>
            <person name="Ohm R."/>
            <person name="Martin F."/>
            <person name="Silar P."/>
            <person name="Natvig D."/>
            <person name="Lalanne C."/>
            <person name="Gautier V."/>
            <person name="Ament-Velasquez S.L."/>
            <person name="Kruys A."/>
            <person name="Hutchinson M.I."/>
            <person name="Powell A.J."/>
            <person name="Barry K."/>
            <person name="Miller A.N."/>
            <person name="Grigoriev I.V."/>
            <person name="Debuchy R."/>
            <person name="Gladieux P."/>
            <person name="Thoren M.H."/>
            <person name="Johannesson H."/>
        </authorList>
    </citation>
    <scope>NUCLEOTIDE SEQUENCE</scope>
    <source>
        <strain evidence="1">CBS 315.58</strain>
    </source>
</reference>
<comment type="caution">
    <text evidence="1">The sequence shown here is derived from an EMBL/GenBank/DDBJ whole genome shotgun (WGS) entry which is preliminary data.</text>
</comment>
<proteinExistence type="predicted"/>
<dbReference type="Proteomes" id="UP001303160">
    <property type="component" value="Unassembled WGS sequence"/>
</dbReference>
<keyword evidence="2" id="KW-1185">Reference proteome</keyword>
<evidence type="ECO:0000313" key="2">
    <source>
        <dbReference type="Proteomes" id="UP001303160"/>
    </source>
</evidence>